<accession>A0ABT6F6L0</accession>
<dbReference type="RefSeq" id="WP_277859572.1">
    <property type="nucleotide sequence ID" value="NZ_JARRAG010000001.1"/>
</dbReference>
<feature type="transmembrane region" description="Helical" evidence="1">
    <location>
        <begin position="40"/>
        <end position="62"/>
    </location>
</feature>
<comment type="caution">
    <text evidence="2">The sequence shown here is derived from an EMBL/GenBank/DDBJ whole genome shotgun (WGS) entry which is preliminary data.</text>
</comment>
<keyword evidence="3" id="KW-1185">Reference proteome</keyword>
<evidence type="ECO:0000256" key="1">
    <source>
        <dbReference type="SAM" id="Phobius"/>
    </source>
</evidence>
<keyword evidence="1" id="KW-0812">Transmembrane</keyword>
<name>A0ABT6F6L0_9BACT</name>
<proteinExistence type="predicted"/>
<feature type="transmembrane region" description="Helical" evidence="1">
    <location>
        <begin position="12"/>
        <end position="34"/>
    </location>
</feature>
<dbReference type="EMBL" id="JARRAG010000001">
    <property type="protein sequence ID" value="MDG3003218.1"/>
    <property type="molecule type" value="Genomic_DNA"/>
</dbReference>
<evidence type="ECO:0000313" key="2">
    <source>
        <dbReference type="EMBL" id="MDG3003218.1"/>
    </source>
</evidence>
<protein>
    <submittedName>
        <fullName evidence="2">Uncharacterized protein</fullName>
    </submittedName>
</protein>
<organism evidence="2 3">
    <name type="scientific">Paludisphaera mucosa</name>
    <dbReference type="NCBI Taxonomy" id="3030827"/>
    <lineage>
        <taxon>Bacteria</taxon>
        <taxon>Pseudomonadati</taxon>
        <taxon>Planctomycetota</taxon>
        <taxon>Planctomycetia</taxon>
        <taxon>Isosphaerales</taxon>
        <taxon>Isosphaeraceae</taxon>
        <taxon>Paludisphaera</taxon>
    </lineage>
</organism>
<dbReference type="Proteomes" id="UP001216907">
    <property type="component" value="Unassembled WGS sequence"/>
</dbReference>
<sequence length="68" mass="7090">MASPEQAQARPLFRKLALGMAGVCLALGGIVVFAPVEAPTFTAGVCLFVGFVMLTIGLTGSWPAPRKR</sequence>
<reference evidence="2 3" key="1">
    <citation type="submission" date="2023-03" db="EMBL/GenBank/DDBJ databases">
        <title>Paludisphaera mucosa sp. nov. a novel planctomycete from northern fen.</title>
        <authorList>
            <person name="Ivanova A."/>
        </authorList>
    </citation>
    <scope>NUCLEOTIDE SEQUENCE [LARGE SCALE GENOMIC DNA]</scope>
    <source>
        <strain evidence="2 3">Pla2</strain>
    </source>
</reference>
<keyword evidence="1" id="KW-0472">Membrane</keyword>
<keyword evidence="1" id="KW-1133">Transmembrane helix</keyword>
<gene>
    <name evidence="2" type="ORF">PZE19_05520</name>
</gene>
<evidence type="ECO:0000313" key="3">
    <source>
        <dbReference type="Proteomes" id="UP001216907"/>
    </source>
</evidence>